<proteinExistence type="predicted"/>
<keyword evidence="2" id="KW-1185">Reference proteome</keyword>
<sequence>MKDRVIRNIVLSAAVTVAAGTAWGAELLINPAIGDFEYIDLANTVAPTNDQLIADSEAWSGVISSADERSKASFSTTVTSGSFSAALGAFDEGGEVTLTSTNLGISLVDGNTYKFSIDMRVGISGTHGVLLEVYRASDDALIASDTLSISSKNIWFTQTTDFVAGATDAGQDIYLKFTRNYDDHNRKVMVIDNIVLEEIGSAFSDAARVLAFNVDAEMSDFEYVQDGIGMDLSIVSLDGASNGGSTDGSFGGFPDPVGANTNTPAAYPWAADGANSLTADITITNTSAQTLKLEGLYFDIYRNSSTSVRGVSLDYIDGDLGATGTVYDVLLQTTAAEGQWKNYSWTFGKEGFSANDQSQVFTALGDQRLAPGETASFRLVLETSTDAATEPDMGMVDNIALIGDFIEDGVIVDWGSPDMFFADQGNTDVRLQEATVTSNGTLIINNYVPAKPTFDNTLDEGFYQDQPLWAIYQTGNGGALSESTGFRYMRLAGGSPTDGALILNVETPTNVTDVYQSSLLYVKSEDFYDEIETGETLTSLSMNIASISGDSAAVRFAVQNDGQWYISFSKAIGVGEFVHNFPVAENAWAAFTPATSGSTSMASAGGLTFDVSGVIFTNVEAVGYFFEGEDLAESDNTGFKVEGFRVEIGAAPALPSSDVLAFNVDSNAYDFEYVKSGVDILLNVINTRSSGTSDGSKDGSYGSFFDPVGADTNSAAYPWSGRGDNLHIVEITVANEAPNSSLDMDGFYFDYIRRNTGALRRVELEYIGGDLTGVSSGLVYGVTTSIDEFIPYDETNVVDGVTNVVQIQPWADFDWTFDSEGSTPTIASPTFNALVDTTLSYGESATFRFSLIPETDIVTEYGQTWVDNIAFIGSLTPAGFGHWVDGFGLDPADTDPELDPDNDGYSNFDEYVRNGNPNDIGNTGTGTVFATDGSGFIYPVRVDDEQLVYTVETDDNLVIAPGWTNAGYTAMGTNSTGDVLNFVTNTFTEGKLEQFIRVTVEQL</sequence>
<name>A0A6C2UD93_9BACT</name>
<accession>A0A6C2UD93</accession>
<dbReference type="RefSeq" id="WP_136059672.1">
    <property type="nucleotide sequence ID" value="NZ_CAAHFH010000001.1"/>
</dbReference>
<gene>
    <name evidence="1" type="ORF">SCARR_00209</name>
</gene>
<evidence type="ECO:0000313" key="1">
    <source>
        <dbReference type="EMBL" id="VGO18158.1"/>
    </source>
</evidence>
<protein>
    <submittedName>
        <fullName evidence="1">Uncharacterized protein</fullName>
    </submittedName>
</protein>
<dbReference type="AlphaFoldDB" id="A0A6C2UD93"/>
<dbReference type="EMBL" id="CAAHFH010000001">
    <property type="protein sequence ID" value="VGO18158.1"/>
    <property type="molecule type" value="Genomic_DNA"/>
</dbReference>
<dbReference type="Proteomes" id="UP000346198">
    <property type="component" value="Unassembled WGS sequence"/>
</dbReference>
<reference evidence="1 2" key="1">
    <citation type="submission" date="2019-04" db="EMBL/GenBank/DDBJ databases">
        <authorList>
            <person name="Van Vliet M D."/>
        </authorList>
    </citation>
    <scope>NUCLEOTIDE SEQUENCE [LARGE SCALE GENOMIC DNA]</scope>
    <source>
        <strain evidence="1 2">F21</strain>
    </source>
</reference>
<organism evidence="1 2">
    <name type="scientific">Pontiella sulfatireligans</name>
    <dbReference type="NCBI Taxonomy" id="2750658"/>
    <lineage>
        <taxon>Bacteria</taxon>
        <taxon>Pseudomonadati</taxon>
        <taxon>Kiritimatiellota</taxon>
        <taxon>Kiritimatiellia</taxon>
        <taxon>Kiritimatiellales</taxon>
        <taxon>Pontiellaceae</taxon>
        <taxon>Pontiella</taxon>
    </lineage>
</organism>
<evidence type="ECO:0000313" key="2">
    <source>
        <dbReference type="Proteomes" id="UP000346198"/>
    </source>
</evidence>